<dbReference type="Gene3D" id="3.40.50.720">
    <property type="entry name" value="NAD(P)-binding Rossmann-like Domain"/>
    <property type="match status" value="1"/>
</dbReference>
<reference evidence="4" key="1">
    <citation type="journal article" date="2019" name="Int. J. Syst. Evol. Microbiol.">
        <title>The Global Catalogue of Microorganisms (GCM) 10K type strain sequencing project: providing services to taxonomists for standard genome sequencing and annotation.</title>
        <authorList>
            <consortium name="The Broad Institute Genomics Platform"/>
            <consortium name="The Broad Institute Genome Sequencing Center for Infectious Disease"/>
            <person name="Wu L."/>
            <person name="Ma J."/>
        </authorList>
    </citation>
    <scope>NUCLEOTIDE SEQUENCE [LARGE SCALE GENOMIC DNA]</scope>
    <source>
        <strain evidence="4">CCUG 50213</strain>
    </source>
</reference>
<accession>A0ABW3TIJ2</accession>
<proteinExistence type="predicted"/>
<dbReference type="Pfam" id="PF13460">
    <property type="entry name" value="NAD_binding_10"/>
    <property type="match status" value="1"/>
</dbReference>
<dbReference type="Proteomes" id="UP001597181">
    <property type="component" value="Unassembled WGS sequence"/>
</dbReference>
<evidence type="ECO:0000313" key="4">
    <source>
        <dbReference type="Proteomes" id="UP001597181"/>
    </source>
</evidence>
<dbReference type="InterPro" id="IPR036291">
    <property type="entry name" value="NAD(P)-bd_dom_sf"/>
</dbReference>
<name>A0ABW3TIJ2_9MICO</name>
<dbReference type="EMBL" id="JBHTLY010000001">
    <property type="protein sequence ID" value="MFD1200360.1"/>
    <property type="molecule type" value="Genomic_DNA"/>
</dbReference>
<protein>
    <submittedName>
        <fullName evidence="3">SDR family oxidoreductase</fullName>
    </submittedName>
</protein>
<dbReference type="PANTHER" id="PTHR12126">
    <property type="entry name" value="NADH-UBIQUINONE OXIDOREDUCTASE 39 KDA SUBUNIT-RELATED"/>
    <property type="match status" value="1"/>
</dbReference>
<evidence type="ECO:0000259" key="2">
    <source>
        <dbReference type="Pfam" id="PF13460"/>
    </source>
</evidence>
<evidence type="ECO:0000256" key="1">
    <source>
        <dbReference type="SAM" id="MobiDB-lite"/>
    </source>
</evidence>
<comment type="caution">
    <text evidence="3">The sequence shown here is derived from an EMBL/GenBank/DDBJ whole genome shotgun (WGS) entry which is preliminary data.</text>
</comment>
<dbReference type="RefSeq" id="WP_343958482.1">
    <property type="nucleotide sequence ID" value="NZ_BAAAKZ010000003.1"/>
</dbReference>
<organism evidence="3 4">
    <name type="scientific">Leucobacter albus</name>
    <dbReference type="NCBI Taxonomy" id="272210"/>
    <lineage>
        <taxon>Bacteria</taxon>
        <taxon>Bacillati</taxon>
        <taxon>Actinomycetota</taxon>
        <taxon>Actinomycetes</taxon>
        <taxon>Micrococcales</taxon>
        <taxon>Microbacteriaceae</taxon>
        <taxon>Leucobacter</taxon>
    </lineage>
</organism>
<dbReference type="InterPro" id="IPR016040">
    <property type="entry name" value="NAD(P)-bd_dom"/>
</dbReference>
<dbReference type="SUPFAM" id="SSF51735">
    <property type="entry name" value="NAD(P)-binding Rossmann-fold domains"/>
    <property type="match status" value="1"/>
</dbReference>
<feature type="domain" description="NAD(P)-binding" evidence="2">
    <location>
        <begin position="7"/>
        <end position="190"/>
    </location>
</feature>
<gene>
    <name evidence="3" type="ORF">ACFQ3U_00430</name>
</gene>
<dbReference type="PANTHER" id="PTHR12126:SF11">
    <property type="entry name" value="NADH DEHYDROGENASE [UBIQUINONE] 1 ALPHA SUBCOMPLEX SUBUNIT 9, MITOCHONDRIAL"/>
    <property type="match status" value="1"/>
</dbReference>
<sequence>MRIAVAGSTGTVGAHVMREALQAGHDVLGLARRPGGDGHPGGLREPLPDATTGRLTTLPVDLTTAAGLDLSGVDAVIDVSASPKLSGSEAFFGAVTEHLLRAAAAAGVQHYVALSIVGAAQHPYGYYAGKALQERLVSEGETPWTVLRATQFFEFADQSSFSLGPWTVMPKMRSQPVAASSVARRLVELASGPPRGFAGELAGPDELWMADLGRMVLETHGLSQTVIELPLPGKFGRAIRTGGCLPGPGAEIDSVSYEDWLAEGAR</sequence>
<feature type="region of interest" description="Disordered" evidence="1">
    <location>
        <begin position="30"/>
        <end position="52"/>
    </location>
</feature>
<dbReference type="InterPro" id="IPR051207">
    <property type="entry name" value="ComplexI_NDUFA9_subunit"/>
</dbReference>
<keyword evidence="4" id="KW-1185">Reference proteome</keyword>
<evidence type="ECO:0000313" key="3">
    <source>
        <dbReference type="EMBL" id="MFD1200360.1"/>
    </source>
</evidence>